<proteinExistence type="predicted"/>
<dbReference type="InterPro" id="IPR013320">
    <property type="entry name" value="ConA-like_dom_sf"/>
</dbReference>
<evidence type="ECO:0000259" key="4">
    <source>
        <dbReference type="SMART" id="SM00560"/>
    </source>
</evidence>
<evidence type="ECO:0000256" key="3">
    <source>
        <dbReference type="SAM" id="MobiDB-lite"/>
    </source>
</evidence>
<comment type="caution">
    <text evidence="5">The sequence shown here is derived from an EMBL/GenBank/DDBJ whole genome shotgun (WGS) entry which is preliminary data.</text>
</comment>
<keyword evidence="6" id="KW-1185">Reference proteome</keyword>
<evidence type="ECO:0000256" key="2">
    <source>
        <dbReference type="ARBA" id="ARBA00023157"/>
    </source>
</evidence>
<evidence type="ECO:0000256" key="1">
    <source>
        <dbReference type="ARBA" id="ARBA00022729"/>
    </source>
</evidence>
<gene>
    <name evidence="5" type="ORF">J2S44_002392</name>
</gene>
<dbReference type="GO" id="GO:0006955">
    <property type="term" value="P:immune response"/>
    <property type="evidence" value="ECO:0007669"/>
    <property type="project" value="InterPro"/>
</dbReference>
<keyword evidence="1" id="KW-0732">Signal</keyword>
<evidence type="ECO:0000313" key="5">
    <source>
        <dbReference type="EMBL" id="MDR7322142.1"/>
    </source>
</evidence>
<dbReference type="Gene3D" id="2.60.120.200">
    <property type="match status" value="2"/>
</dbReference>
<organism evidence="5 6">
    <name type="scientific">Catenuloplanes niger</name>
    <dbReference type="NCBI Taxonomy" id="587534"/>
    <lineage>
        <taxon>Bacteria</taxon>
        <taxon>Bacillati</taxon>
        <taxon>Actinomycetota</taxon>
        <taxon>Actinomycetes</taxon>
        <taxon>Micromonosporales</taxon>
        <taxon>Micromonosporaceae</taxon>
        <taxon>Catenuloplanes</taxon>
    </lineage>
</organism>
<protein>
    <recommendedName>
        <fullName evidence="4">LamG-like jellyroll fold domain-containing protein</fullName>
    </recommendedName>
</protein>
<feature type="region of interest" description="Disordered" evidence="3">
    <location>
        <begin position="246"/>
        <end position="275"/>
    </location>
</feature>
<feature type="domain" description="LamG-like jellyroll fold" evidence="4">
    <location>
        <begin position="809"/>
        <end position="952"/>
    </location>
</feature>
<accession>A0AAE3ZNH4</accession>
<dbReference type="SUPFAM" id="SSF49899">
    <property type="entry name" value="Concanavalin A-like lectins/glucanases"/>
    <property type="match status" value="2"/>
</dbReference>
<dbReference type="InterPro" id="IPR006558">
    <property type="entry name" value="LamG-like"/>
</dbReference>
<dbReference type="Proteomes" id="UP001183629">
    <property type="component" value="Unassembled WGS sequence"/>
</dbReference>
<dbReference type="AlphaFoldDB" id="A0AAE3ZNH4"/>
<evidence type="ECO:0000313" key="6">
    <source>
        <dbReference type="Proteomes" id="UP001183629"/>
    </source>
</evidence>
<sequence>MTTHGKRWIRAAGLTAGLAGLLGALAYVEYVPEVAVAAPAVSAPAEDGRQTQEAAIEAAAKTGKPVEILAFRGERREVFANPDGTTTENTYVQPEHVAKGDSWVPVDTTLVARSDGSVAPKAVPFGAALSGGGAEDPFIEVERAGRTLGLTWPGALPKPVLNADQATYGEVLPGVDLVVNVTSTGFSHVLVIKNAEAAENPELAELDLGLSTGGLSVRAEDGGLVAVDAATGGAVFEAAPPVMWDSGSAPRAGARTAAPEQADPTRAAPNNAKRAKLGVRLDEDGPGGDAPGKDQTTLTLTPDRAMLTAKDTRWPVYVDPVWADTSNSGWAGVQKAFPNQRNWKFSGNAGVGLCPPEDANCAGGNDVKRILYALPSPYQGKDIISAQFHVGMTYKWGNVTKPVSLHLVHGEISAGTTWGNQPGIGTLQEQKSPTNTVACNARNVEFNVKDALTYAAAIKVSTTTFVLKATNEGDGQAWKRFCGNALLRVNYNTPPNRPAQSQLVTTPGGACVQGANVPYTDTIPELKATLSDPDHNPGRHTEDLLADFELTWTTPAGEKVSRLIATPTKASGSQFSITAPADIPENVVVSWQVRAWDGRARSQWSGEGGQTVCQFVYDRSQPEGPDIDSAEYLPSDAADTTPACVESEAWLGSVGGYGTFTFDSPSADVTSYRYGFNTNPSANNVLTPSTPGGPVSVEWMPTAEGPNFVTVQAFDKANNDTVTSVCTFRVGIRPSTAEWALDEPAGATTAADARGTLPATAAAGVTFDVPGPACQDTATGCTDNAVALNGTATGYLTTGAGAVPIDTSRAFAVGVWARLADDATARTRDQVVLSQDGTGEYAYSIGYEAATRTWTARVPHNDVMNVDSHWAKSTVPAVFGEWTHLALVVNAPARRMTFYVNGIPQGQDLVSASWYADGPVQIGRRYHKTGYRDFFQGEVADVALFDRVLMPEQVRAASELPPRRVGYWTLNSAAGGTSPYYSDDDVTPGQDLTLAGGPVLYAPDLDADPTATSALVGAGHLVLDGVDDHAYTGGPVAATDGSFTVSMRVLPSSAQCGTGRAAISQAGTRSSGFVIRCGTSGRWEAVLPRDDANGAAATVIDTGVPVSTDGSGQHLALVYDAFLNTVSLYVDGALSATATASHSSDWAAGGGLQVGRALADGVYGQYFAGVVDDVRVYTGVATTPMVQLLASRQEQTQL</sequence>
<dbReference type="PANTHER" id="PTHR46943:SF1">
    <property type="entry name" value="PENTRAXIN-RELATED PROTEIN PTX3"/>
    <property type="match status" value="1"/>
</dbReference>
<name>A0AAE3ZNH4_9ACTN</name>
<dbReference type="EMBL" id="JAVDYC010000001">
    <property type="protein sequence ID" value="MDR7322142.1"/>
    <property type="molecule type" value="Genomic_DNA"/>
</dbReference>
<dbReference type="Pfam" id="PF13385">
    <property type="entry name" value="Laminin_G_3"/>
    <property type="match status" value="2"/>
</dbReference>
<keyword evidence="2" id="KW-1015">Disulfide bond</keyword>
<dbReference type="RefSeq" id="WP_310412065.1">
    <property type="nucleotide sequence ID" value="NZ_JAVDYC010000001.1"/>
</dbReference>
<dbReference type="InterPro" id="IPR042837">
    <property type="entry name" value="PTX3"/>
</dbReference>
<dbReference type="SMART" id="SM00560">
    <property type="entry name" value="LamGL"/>
    <property type="match status" value="2"/>
</dbReference>
<reference evidence="5 6" key="1">
    <citation type="submission" date="2023-07" db="EMBL/GenBank/DDBJ databases">
        <title>Sequencing the genomes of 1000 actinobacteria strains.</title>
        <authorList>
            <person name="Klenk H.-P."/>
        </authorList>
    </citation>
    <scope>NUCLEOTIDE SEQUENCE [LARGE SCALE GENOMIC DNA]</scope>
    <source>
        <strain evidence="5 6">DSM 44711</strain>
    </source>
</reference>
<feature type="domain" description="LamG-like jellyroll fold" evidence="4">
    <location>
        <begin position="1041"/>
        <end position="1184"/>
    </location>
</feature>
<dbReference type="PANTHER" id="PTHR46943">
    <property type="entry name" value="PENTRAXIN-RELATED PROTEIN PTX3"/>
    <property type="match status" value="1"/>
</dbReference>